<feature type="transmembrane region" description="Helical" evidence="2">
    <location>
        <begin position="97"/>
        <end position="118"/>
    </location>
</feature>
<organism evidence="3 4">
    <name type="scientific">Phytophthora kernoviae</name>
    <dbReference type="NCBI Taxonomy" id="325452"/>
    <lineage>
        <taxon>Eukaryota</taxon>
        <taxon>Sar</taxon>
        <taxon>Stramenopiles</taxon>
        <taxon>Oomycota</taxon>
        <taxon>Peronosporomycetes</taxon>
        <taxon>Peronosporales</taxon>
        <taxon>Peronosporaceae</taxon>
        <taxon>Phytophthora</taxon>
    </lineage>
</organism>
<dbReference type="Proteomes" id="UP000277300">
    <property type="component" value="Unassembled WGS sequence"/>
</dbReference>
<evidence type="ECO:0000256" key="2">
    <source>
        <dbReference type="SAM" id="Phobius"/>
    </source>
</evidence>
<proteinExistence type="predicted"/>
<dbReference type="AlphaFoldDB" id="A0A3F2RFB0"/>
<keyword evidence="2" id="KW-1133">Transmembrane helix</keyword>
<dbReference type="EMBL" id="MBDO02000435">
    <property type="protein sequence ID" value="RLN55388.1"/>
    <property type="molecule type" value="Genomic_DNA"/>
</dbReference>
<keyword evidence="2" id="KW-0812">Transmembrane</keyword>
<protein>
    <submittedName>
        <fullName evidence="3">Uncharacterized protein</fullName>
    </submittedName>
</protein>
<feature type="region of interest" description="Disordered" evidence="1">
    <location>
        <begin position="58"/>
        <end position="79"/>
    </location>
</feature>
<evidence type="ECO:0000313" key="4">
    <source>
        <dbReference type="Proteomes" id="UP000277300"/>
    </source>
</evidence>
<feature type="compositionally biased region" description="Polar residues" evidence="1">
    <location>
        <begin position="58"/>
        <end position="75"/>
    </location>
</feature>
<feature type="non-terminal residue" evidence="3">
    <location>
        <position position="119"/>
    </location>
</feature>
<comment type="caution">
    <text evidence="3">The sequence shown here is derived from an EMBL/GenBank/DDBJ whole genome shotgun (WGS) entry which is preliminary data.</text>
</comment>
<gene>
    <name evidence="3" type="ORF">BBP00_00008511</name>
</gene>
<evidence type="ECO:0000256" key="1">
    <source>
        <dbReference type="SAM" id="MobiDB-lite"/>
    </source>
</evidence>
<reference evidence="3 4" key="1">
    <citation type="submission" date="2018-07" db="EMBL/GenBank/DDBJ databases">
        <title>Genome sequencing of oomycete isolates from Chile give support for New Zealand origin for Phytophthora kernoviae and make available the first Nothophytophthora sp. genome.</title>
        <authorList>
            <person name="Studholme D.J."/>
            <person name="Sanfuentes E."/>
            <person name="Panda P."/>
            <person name="Hill R."/>
            <person name="Sambles C."/>
            <person name="Grant M."/>
            <person name="Williams N.M."/>
            <person name="Mcdougal R.L."/>
        </authorList>
    </citation>
    <scope>NUCLEOTIDE SEQUENCE [LARGE SCALE GENOMIC DNA]</scope>
    <source>
        <strain evidence="3">Chile6</strain>
    </source>
</reference>
<evidence type="ECO:0000313" key="3">
    <source>
        <dbReference type="EMBL" id="RLN55388.1"/>
    </source>
</evidence>
<sequence length="119" mass="13106">MGPTASPLAAYTPKNWTHELTVAEGVVLVALPMVSLVLTYVLLRIVWNVPEPLQLPQHTTPSYGTVPNDESSSLTARPHKTSLVEEGEVAGDYEEHWYGTFDFVFLVGMVVYAAVMFVL</sequence>
<accession>A0A3F2RFB0</accession>
<keyword evidence="2" id="KW-0472">Membrane</keyword>
<dbReference type="OrthoDB" id="10053152at2759"/>
<name>A0A3F2RFB0_9STRA</name>
<feature type="transmembrane region" description="Helical" evidence="2">
    <location>
        <begin position="21"/>
        <end position="43"/>
    </location>
</feature>